<dbReference type="Gene3D" id="1.25.40.10">
    <property type="entry name" value="Tetratricopeptide repeat domain"/>
    <property type="match status" value="1"/>
</dbReference>
<evidence type="ECO:0000256" key="1">
    <source>
        <dbReference type="ARBA" id="ARBA00022737"/>
    </source>
</evidence>
<reference evidence="4 5" key="1">
    <citation type="submission" date="2020-12" db="EMBL/GenBank/DDBJ databases">
        <authorList>
            <person name="Shan Y."/>
        </authorList>
    </citation>
    <scope>NUCLEOTIDE SEQUENCE [LARGE SCALE GENOMIC DNA]</scope>
    <source>
        <strain evidence="5">csc3.9</strain>
    </source>
</reference>
<dbReference type="PANTHER" id="PTHR44943:SF4">
    <property type="entry name" value="TPR REPEAT-CONTAINING PROTEIN MJ0798"/>
    <property type="match status" value="1"/>
</dbReference>
<evidence type="ECO:0000313" key="4">
    <source>
        <dbReference type="EMBL" id="QQD18881.1"/>
    </source>
</evidence>
<organism evidence="4 5">
    <name type="scientific">Spongiibacter nanhainus</name>
    <dbReference type="NCBI Taxonomy" id="2794344"/>
    <lineage>
        <taxon>Bacteria</taxon>
        <taxon>Pseudomonadati</taxon>
        <taxon>Pseudomonadota</taxon>
        <taxon>Gammaproteobacteria</taxon>
        <taxon>Cellvibrionales</taxon>
        <taxon>Spongiibacteraceae</taxon>
        <taxon>Spongiibacter</taxon>
    </lineage>
</organism>
<dbReference type="KEGG" id="snan:I6N98_03170"/>
<dbReference type="InterPro" id="IPR011990">
    <property type="entry name" value="TPR-like_helical_dom_sf"/>
</dbReference>
<feature type="signal peptide" evidence="3">
    <location>
        <begin position="1"/>
        <end position="20"/>
    </location>
</feature>
<keyword evidence="2" id="KW-0802">TPR repeat</keyword>
<keyword evidence="1" id="KW-0677">Repeat</keyword>
<dbReference type="InterPro" id="IPR051685">
    <property type="entry name" value="Ycf3/AcsC/BcsC/TPR_MFPF"/>
</dbReference>
<keyword evidence="5" id="KW-1185">Reference proteome</keyword>
<gene>
    <name evidence="4" type="ORF">I6N98_03170</name>
</gene>
<dbReference type="EMBL" id="CP066167">
    <property type="protein sequence ID" value="QQD18881.1"/>
    <property type="molecule type" value="Genomic_DNA"/>
</dbReference>
<dbReference type="SUPFAM" id="SSF48452">
    <property type="entry name" value="TPR-like"/>
    <property type="match status" value="1"/>
</dbReference>
<dbReference type="AlphaFoldDB" id="A0A7T4R1T9"/>
<dbReference type="Proteomes" id="UP000596063">
    <property type="component" value="Chromosome"/>
</dbReference>
<keyword evidence="3" id="KW-0732">Signal</keyword>
<dbReference type="RefSeq" id="WP_198570367.1">
    <property type="nucleotide sequence ID" value="NZ_CP066167.1"/>
</dbReference>
<dbReference type="Pfam" id="PF13424">
    <property type="entry name" value="TPR_12"/>
    <property type="match status" value="1"/>
</dbReference>
<dbReference type="PROSITE" id="PS51257">
    <property type="entry name" value="PROKAR_LIPOPROTEIN"/>
    <property type="match status" value="1"/>
</dbReference>
<dbReference type="SMART" id="SM00028">
    <property type="entry name" value="TPR"/>
    <property type="match status" value="4"/>
</dbReference>
<dbReference type="InterPro" id="IPR019734">
    <property type="entry name" value="TPR_rpt"/>
</dbReference>
<protein>
    <submittedName>
        <fullName evidence="4">Tetratricopeptide repeat protein</fullName>
    </submittedName>
</protein>
<accession>A0A7T4R1T9</accession>
<proteinExistence type="predicted"/>
<evidence type="ECO:0000256" key="3">
    <source>
        <dbReference type="SAM" id="SignalP"/>
    </source>
</evidence>
<feature type="chain" id="PRO_5032564169" evidence="3">
    <location>
        <begin position="21"/>
        <end position="205"/>
    </location>
</feature>
<sequence>MRYVNLYLLLIAVLMMTACASQGGGGSVATTSRTSSALPRVSVQEQYQQALQLMKSGRNSEAEVILTKLVKRHPRYTGPLTNLGIMAAKNRQFESAKRYFSKAIAAKRDNIIALTWIAQVCEELGELQAAEMWLKQAIARKPDHATAYLNLAILYDTGLSQPADALEYYRQYLELNGDSELPVAAWARDLQEKLESRRVATADAR</sequence>
<evidence type="ECO:0000256" key="2">
    <source>
        <dbReference type="ARBA" id="ARBA00022803"/>
    </source>
</evidence>
<name>A0A7T4R1T9_9GAMM</name>
<evidence type="ECO:0000313" key="5">
    <source>
        <dbReference type="Proteomes" id="UP000596063"/>
    </source>
</evidence>
<dbReference type="PANTHER" id="PTHR44943">
    <property type="entry name" value="CELLULOSE SYNTHASE OPERON PROTEIN C"/>
    <property type="match status" value="1"/>
</dbReference>
<dbReference type="Pfam" id="PF13181">
    <property type="entry name" value="TPR_8"/>
    <property type="match status" value="1"/>
</dbReference>